<feature type="non-terminal residue" evidence="2">
    <location>
        <position position="131"/>
    </location>
</feature>
<feature type="transmembrane region" description="Helical" evidence="1">
    <location>
        <begin position="103"/>
        <end position="125"/>
    </location>
</feature>
<keyword evidence="1" id="KW-1133">Transmembrane helix</keyword>
<proteinExistence type="predicted"/>
<reference evidence="2" key="1">
    <citation type="submission" date="2023-03" db="EMBL/GenBank/DDBJ databases">
        <title>Massive genome expansion in bonnet fungi (Mycena s.s.) driven by repeated elements and novel gene families across ecological guilds.</title>
        <authorList>
            <consortium name="Lawrence Berkeley National Laboratory"/>
            <person name="Harder C.B."/>
            <person name="Miyauchi S."/>
            <person name="Viragh M."/>
            <person name="Kuo A."/>
            <person name="Thoen E."/>
            <person name="Andreopoulos B."/>
            <person name="Lu D."/>
            <person name="Skrede I."/>
            <person name="Drula E."/>
            <person name="Henrissat B."/>
            <person name="Morin E."/>
            <person name="Kohler A."/>
            <person name="Barry K."/>
            <person name="LaButti K."/>
            <person name="Morin E."/>
            <person name="Salamov A."/>
            <person name="Lipzen A."/>
            <person name="Mereny Z."/>
            <person name="Hegedus B."/>
            <person name="Baldrian P."/>
            <person name="Stursova M."/>
            <person name="Weitz H."/>
            <person name="Taylor A."/>
            <person name="Grigoriev I.V."/>
            <person name="Nagy L.G."/>
            <person name="Martin F."/>
            <person name="Kauserud H."/>
        </authorList>
    </citation>
    <scope>NUCLEOTIDE SEQUENCE</scope>
    <source>
        <strain evidence="2">CBHHK002</strain>
    </source>
</reference>
<organism evidence="2 3">
    <name type="scientific">Mycena albidolilacea</name>
    <dbReference type="NCBI Taxonomy" id="1033008"/>
    <lineage>
        <taxon>Eukaryota</taxon>
        <taxon>Fungi</taxon>
        <taxon>Dikarya</taxon>
        <taxon>Basidiomycota</taxon>
        <taxon>Agaricomycotina</taxon>
        <taxon>Agaricomycetes</taxon>
        <taxon>Agaricomycetidae</taxon>
        <taxon>Agaricales</taxon>
        <taxon>Marasmiineae</taxon>
        <taxon>Mycenaceae</taxon>
        <taxon>Mycena</taxon>
    </lineage>
</organism>
<evidence type="ECO:0000313" key="3">
    <source>
        <dbReference type="Proteomes" id="UP001218218"/>
    </source>
</evidence>
<dbReference type="Proteomes" id="UP001218218">
    <property type="component" value="Unassembled WGS sequence"/>
</dbReference>
<evidence type="ECO:0000256" key="1">
    <source>
        <dbReference type="SAM" id="Phobius"/>
    </source>
</evidence>
<dbReference type="EMBL" id="JARIHO010000008">
    <property type="protein sequence ID" value="KAJ7356867.1"/>
    <property type="molecule type" value="Genomic_DNA"/>
</dbReference>
<feature type="transmembrane region" description="Helical" evidence="1">
    <location>
        <begin position="44"/>
        <end position="64"/>
    </location>
</feature>
<sequence>LIVSRRPVSHVCRLTNSISCFRNPGCPRAPPTNSTPPPKASSPGLQIILFLTALLAAVPAVYGFKYVQVSIGHNYTGIPQVRSPDHLLHQVVTSRHGSRHAPLALVVEVFLLPFALPPLPLPLLVPQCHVL</sequence>
<protein>
    <submittedName>
        <fullName evidence="2">Uncharacterized protein</fullName>
    </submittedName>
</protein>
<accession>A0AAD7EXP3</accession>
<gene>
    <name evidence="2" type="ORF">DFH08DRAFT_850397</name>
</gene>
<dbReference type="AlphaFoldDB" id="A0AAD7EXP3"/>
<evidence type="ECO:0000313" key="2">
    <source>
        <dbReference type="EMBL" id="KAJ7356867.1"/>
    </source>
</evidence>
<keyword evidence="3" id="KW-1185">Reference proteome</keyword>
<name>A0AAD7EXP3_9AGAR</name>
<keyword evidence="1" id="KW-0472">Membrane</keyword>
<keyword evidence="1" id="KW-0812">Transmembrane</keyword>
<comment type="caution">
    <text evidence="2">The sequence shown here is derived from an EMBL/GenBank/DDBJ whole genome shotgun (WGS) entry which is preliminary data.</text>
</comment>